<feature type="compositionally biased region" description="Acidic residues" evidence="1">
    <location>
        <begin position="16"/>
        <end position="25"/>
    </location>
</feature>
<dbReference type="EMBL" id="BMFY01000008">
    <property type="protein sequence ID" value="GGA17287.1"/>
    <property type="molecule type" value="Genomic_DNA"/>
</dbReference>
<feature type="region of interest" description="Disordered" evidence="1">
    <location>
        <begin position="1"/>
        <end position="32"/>
    </location>
</feature>
<keyword evidence="4" id="KW-1185">Reference proteome</keyword>
<proteinExistence type="predicted"/>
<reference evidence="3" key="2">
    <citation type="submission" date="2020-09" db="EMBL/GenBank/DDBJ databases">
        <authorList>
            <person name="Sun Q."/>
            <person name="Zhou Y."/>
        </authorList>
    </citation>
    <scope>NUCLEOTIDE SEQUENCE</scope>
    <source>
        <strain evidence="3">CGMCC 1.12785</strain>
    </source>
</reference>
<reference evidence="3" key="1">
    <citation type="journal article" date="2014" name="Int. J. Syst. Evol. Microbiol.">
        <title>Complete genome sequence of Corynebacterium casei LMG S-19264T (=DSM 44701T), isolated from a smear-ripened cheese.</title>
        <authorList>
            <consortium name="US DOE Joint Genome Institute (JGI-PGF)"/>
            <person name="Walter F."/>
            <person name="Albersmeier A."/>
            <person name="Kalinowski J."/>
            <person name="Ruckert C."/>
        </authorList>
    </citation>
    <scope>NUCLEOTIDE SEQUENCE</scope>
    <source>
        <strain evidence="3">CGMCC 1.12785</strain>
    </source>
</reference>
<accession>A0A8J2TYQ0</accession>
<evidence type="ECO:0000313" key="4">
    <source>
        <dbReference type="Proteomes" id="UP000616114"/>
    </source>
</evidence>
<organism evidence="3 4">
    <name type="scientific">Sediminivirga luteola</name>
    <dbReference type="NCBI Taxonomy" id="1774748"/>
    <lineage>
        <taxon>Bacteria</taxon>
        <taxon>Bacillati</taxon>
        <taxon>Actinomycetota</taxon>
        <taxon>Actinomycetes</taxon>
        <taxon>Micrococcales</taxon>
        <taxon>Brevibacteriaceae</taxon>
        <taxon>Sediminivirga</taxon>
    </lineage>
</organism>
<name>A0A8J2TYQ0_9MICO</name>
<dbReference type="AlphaFoldDB" id="A0A8J2TYQ0"/>
<keyword evidence="2" id="KW-0472">Membrane</keyword>
<evidence type="ECO:0000256" key="1">
    <source>
        <dbReference type="SAM" id="MobiDB-lite"/>
    </source>
</evidence>
<keyword evidence="2" id="KW-0812">Transmembrane</keyword>
<dbReference type="RefSeq" id="WP_188550791.1">
    <property type="nucleotide sequence ID" value="NZ_BMFY01000008.1"/>
</dbReference>
<feature type="transmembrane region" description="Helical" evidence="2">
    <location>
        <begin position="85"/>
        <end position="106"/>
    </location>
</feature>
<comment type="caution">
    <text evidence="3">The sequence shown here is derived from an EMBL/GenBank/DDBJ whole genome shotgun (WGS) entry which is preliminary data.</text>
</comment>
<feature type="transmembrane region" description="Helical" evidence="2">
    <location>
        <begin position="58"/>
        <end position="79"/>
    </location>
</feature>
<protein>
    <submittedName>
        <fullName evidence="3">Uncharacterized protein</fullName>
    </submittedName>
</protein>
<evidence type="ECO:0000313" key="3">
    <source>
        <dbReference type="EMBL" id="GGA17287.1"/>
    </source>
</evidence>
<evidence type="ECO:0000256" key="2">
    <source>
        <dbReference type="SAM" id="Phobius"/>
    </source>
</evidence>
<sequence length="225" mass="22895">MSIVPPGGDGHGAAGGDEEPVEGEVVDGPAGASTESEAAAAELATLAQLAARGLYTPGVALGGIAAGLGLILGAASFPAWDGSRFVSVLSCLVAVLLLLCGGYLIATGLAARRAVREPETIRRAFTMALQERRNQQPPGSGGSFERDLIGETLFPGMPGGGRVRNTRALFTALGQLPGRWREYPQLRPFLKPVTTVATRCAIAAGLGIPAGLFLLILAAIAALVG</sequence>
<keyword evidence="2" id="KW-1133">Transmembrane helix</keyword>
<dbReference type="Proteomes" id="UP000616114">
    <property type="component" value="Unassembled WGS sequence"/>
</dbReference>
<gene>
    <name evidence="3" type="ORF">GCM10011333_20470</name>
</gene>
<feature type="transmembrane region" description="Helical" evidence="2">
    <location>
        <begin position="200"/>
        <end position="224"/>
    </location>
</feature>